<dbReference type="EMBL" id="SZQA01000001">
    <property type="protein sequence ID" value="TKK91364.1"/>
    <property type="molecule type" value="Genomic_DNA"/>
</dbReference>
<feature type="domain" description="Pyrroline-5-carboxylate reductase catalytic N-terminal" evidence="2">
    <location>
        <begin position="6"/>
        <end position="96"/>
    </location>
</feature>
<accession>A0A4U3MRD6</accession>
<evidence type="ECO:0000313" key="4">
    <source>
        <dbReference type="Proteomes" id="UP000308705"/>
    </source>
</evidence>
<dbReference type="Proteomes" id="UP000308705">
    <property type="component" value="Unassembled WGS sequence"/>
</dbReference>
<dbReference type="InterPro" id="IPR036291">
    <property type="entry name" value="NAD(P)-bd_dom_sf"/>
</dbReference>
<keyword evidence="4" id="KW-1185">Reference proteome</keyword>
<keyword evidence="1" id="KW-0560">Oxidoreductase</keyword>
<dbReference type="PANTHER" id="PTHR14239">
    <property type="entry name" value="DUDULIN-RELATED"/>
    <property type="match status" value="1"/>
</dbReference>
<gene>
    <name evidence="3" type="ORF">FDA94_00735</name>
</gene>
<sequence length="215" mass="21660">MRGEPVGVVGCGSMGAAIAGLLHRNGHPLLLAGGPRRTGALLADTLPGAVAADLATVAARAPIVFLATRLRVTCQVIAPLTARELAGRIVVDVSNPDPGDMPAGGPRSSAELVADAFRKSAVVKALNCVSARRLGLVGPGDGLTVPIAGDHPAAKDAVTELLGGTGLNVVDAGPLSASTWIESLAAFLRHLGTEQGLGDSVGFRLTTPHQKGRPT</sequence>
<organism evidence="3 4">
    <name type="scientific">Herbidospora galbida</name>
    <dbReference type="NCBI Taxonomy" id="2575442"/>
    <lineage>
        <taxon>Bacteria</taxon>
        <taxon>Bacillati</taxon>
        <taxon>Actinomycetota</taxon>
        <taxon>Actinomycetes</taxon>
        <taxon>Streptosporangiales</taxon>
        <taxon>Streptosporangiaceae</taxon>
        <taxon>Herbidospora</taxon>
    </lineage>
</organism>
<dbReference type="SUPFAM" id="SSF51735">
    <property type="entry name" value="NAD(P)-binding Rossmann-fold domains"/>
    <property type="match status" value="1"/>
</dbReference>
<protein>
    <recommendedName>
        <fullName evidence="2">Pyrroline-5-carboxylate reductase catalytic N-terminal domain-containing protein</fullName>
    </recommendedName>
</protein>
<proteinExistence type="predicted"/>
<dbReference type="InterPro" id="IPR051267">
    <property type="entry name" value="STEAP_metalloreductase"/>
</dbReference>
<dbReference type="Pfam" id="PF03807">
    <property type="entry name" value="F420_oxidored"/>
    <property type="match status" value="1"/>
</dbReference>
<dbReference type="Gene3D" id="3.40.50.720">
    <property type="entry name" value="NAD(P)-binding Rossmann-like Domain"/>
    <property type="match status" value="1"/>
</dbReference>
<dbReference type="GO" id="GO:0016491">
    <property type="term" value="F:oxidoreductase activity"/>
    <property type="evidence" value="ECO:0007669"/>
    <property type="project" value="UniProtKB-KW"/>
</dbReference>
<evidence type="ECO:0000313" key="3">
    <source>
        <dbReference type="EMBL" id="TKK91364.1"/>
    </source>
</evidence>
<dbReference type="AlphaFoldDB" id="A0A4U3MRD6"/>
<comment type="caution">
    <text evidence="3">The sequence shown here is derived from an EMBL/GenBank/DDBJ whole genome shotgun (WGS) entry which is preliminary data.</text>
</comment>
<reference evidence="3 4" key="1">
    <citation type="submission" date="2019-04" db="EMBL/GenBank/DDBJ databases">
        <title>Herbidospora sp. NEAU-GS14.nov., a novel actinomycete isolated from soil.</title>
        <authorList>
            <person name="Han L."/>
        </authorList>
    </citation>
    <scope>NUCLEOTIDE SEQUENCE [LARGE SCALE GENOMIC DNA]</scope>
    <source>
        <strain evidence="3 4">NEAU-GS14</strain>
    </source>
</reference>
<dbReference type="OrthoDB" id="5738121at2"/>
<evidence type="ECO:0000259" key="2">
    <source>
        <dbReference type="Pfam" id="PF03807"/>
    </source>
</evidence>
<name>A0A4U3MRD6_9ACTN</name>
<evidence type="ECO:0000256" key="1">
    <source>
        <dbReference type="ARBA" id="ARBA00023002"/>
    </source>
</evidence>
<dbReference type="RefSeq" id="WP_137245055.1">
    <property type="nucleotide sequence ID" value="NZ_SZQA01000001.1"/>
</dbReference>
<dbReference type="InterPro" id="IPR028939">
    <property type="entry name" value="P5C_Rdtase_cat_N"/>
</dbReference>